<evidence type="ECO:0000256" key="1">
    <source>
        <dbReference type="SAM" id="MobiDB-lite"/>
    </source>
</evidence>
<accession>A0ABP1FSN8</accession>
<organism evidence="2 3">
    <name type="scientific">Coccomyxa viridis</name>
    <dbReference type="NCBI Taxonomy" id="1274662"/>
    <lineage>
        <taxon>Eukaryota</taxon>
        <taxon>Viridiplantae</taxon>
        <taxon>Chlorophyta</taxon>
        <taxon>core chlorophytes</taxon>
        <taxon>Trebouxiophyceae</taxon>
        <taxon>Trebouxiophyceae incertae sedis</taxon>
        <taxon>Coccomyxaceae</taxon>
        <taxon>Coccomyxa</taxon>
    </lineage>
</organism>
<reference evidence="2 3" key="1">
    <citation type="submission" date="2024-06" db="EMBL/GenBank/DDBJ databases">
        <authorList>
            <person name="Kraege A."/>
            <person name="Thomma B."/>
        </authorList>
    </citation>
    <scope>NUCLEOTIDE SEQUENCE [LARGE SCALE GENOMIC DNA]</scope>
</reference>
<feature type="compositionally biased region" description="Polar residues" evidence="1">
    <location>
        <begin position="62"/>
        <end position="73"/>
    </location>
</feature>
<evidence type="ECO:0000313" key="2">
    <source>
        <dbReference type="EMBL" id="CAL5222446.1"/>
    </source>
</evidence>
<gene>
    <name evidence="2" type="primary">g4811</name>
    <name evidence="2" type="ORF">VP750_LOCUS4105</name>
</gene>
<comment type="caution">
    <text evidence="2">The sequence shown here is derived from an EMBL/GenBank/DDBJ whole genome shotgun (WGS) entry which is preliminary data.</text>
</comment>
<sequence>MQQGSSGHEETPHGHVNVEVNSGGTAQHEHTTTHNPSSEPADNHATAARSGGSSSGPVDVTTDVNVAGSSHPHSGTQGGGKSSSGPVNVDASVNVAGSSHPHSGTQGGGGSSSGPVNVDASVNVPGYVDASGLGDDSWLNIQWPKADFLTVSPNSQTATNAAAPGGWGLTPWYLS</sequence>
<name>A0ABP1FSN8_9CHLO</name>
<dbReference type="EMBL" id="CAXHTA020000007">
    <property type="protein sequence ID" value="CAL5222446.1"/>
    <property type="molecule type" value="Genomic_DNA"/>
</dbReference>
<feature type="region of interest" description="Disordered" evidence="1">
    <location>
        <begin position="1"/>
        <end position="118"/>
    </location>
</feature>
<keyword evidence="3" id="KW-1185">Reference proteome</keyword>
<dbReference type="Proteomes" id="UP001497392">
    <property type="component" value="Unassembled WGS sequence"/>
</dbReference>
<evidence type="ECO:0000313" key="3">
    <source>
        <dbReference type="Proteomes" id="UP001497392"/>
    </source>
</evidence>
<proteinExistence type="predicted"/>
<protein>
    <submittedName>
        <fullName evidence="2">G4811 protein</fullName>
    </submittedName>
</protein>